<keyword evidence="2" id="KW-0378">Hydrolase</keyword>
<evidence type="ECO:0000313" key="3">
    <source>
        <dbReference type="Proteomes" id="UP000245905"/>
    </source>
</evidence>
<name>A0A2U2EJL0_9FIRM</name>
<dbReference type="RefSeq" id="WP_109257042.1">
    <property type="nucleotide sequence ID" value="NZ_JRFS01000002.1"/>
</dbReference>
<keyword evidence="2" id="KW-0540">Nuclease</keyword>
<sequence length="910" mass="103595">MSSVDKIKWAMSLRDPQYEALQYFDAISSKIEYRTCSKADAEKIASENCQNPHTISVDKEFDFPSFCFDMTTGIGKSRLMGACIYYLYKTKGYKHFFILAPGNTIYDKMRREAVPGHPKYMFKGLEAEMGRPKVYDGENYLSYPVRYIQEEMVVEKTSDIQIFIFNISKIFTRGDIEFKFHKFNENLGGSFADVLRSFDDLVICMDEAHRYYAPASKKAINYLNPVLGLEYTATPKSTNKNIIYHYGLEDGAGKFLKIPVVMGRTNTAGYSDDDIEEMKLKDGIKLHERRKSIVYKYCIDNQLEQVKPIVLIACKDTTHARKIKEKIDSDAFFGGRYVGKVIEIDSSTSGAETEENIQKLLTIEKNTNPIEIVLHVYKLKEGWDVNNLFTIIPLNAAKSDILALQTIGRGLRLPFGEITGIEELDTLDIVAHDHYREIVDDIKNNPVFKKRNLDEEDIPNTKTVMVEPAVENQQISLFDEALCESKVKSYQDLNNENVVENLFAEYQKAFVKKVAPKKSESDSGQMSIFDYFANDDEKETNDGTASDHKITQTGMGTDAVDTSFTVHQGDASLQIDLQKSSGSKNVLPYAKQEFIKKVEELKKVAISVPKIGISYSSTITFKSFTVKRNIMDFDVAASRIERYDAVNGKLLQVLDADALIVENPENMLAVSLLESIPEFSSDDAEFILDVVDQYLALIEGTDEEKKKIVRRYATVIVEDLRKQIYASKEESTEFVFNVQKDLIVFKSFAKNMKENGRLNFKKEVPDKKNIKQYLFEGYKKSYYAENAFDSDDERRLSVVLEEDSEVIRFIKPPLNQLGLFYKAAKQYNPDFLVETADKKYMIEVKAANQTDNEDVQEKAKAAIKWCECASQVDADGKTWEYRLVPGDKIIVGNTFKYVIGMAIPVVVDGE</sequence>
<dbReference type="SUPFAM" id="SSF52540">
    <property type="entry name" value="P-loop containing nucleoside triphosphate hydrolases"/>
    <property type="match status" value="2"/>
</dbReference>
<dbReference type="InterPro" id="IPR006935">
    <property type="entry name" value="Helicase/UvrB_N"/>
</dbReference>
<dbReference type="Proteomes" id="UP000245905">
    <property type="component" value="Unassembled WGS sequence"/>
</dbReference>
<dbReference type="EMBL" id="JRFS01000002">
    <property type="protein sequence ID" value="PWE84700.1"/>
    <property type="molecule type" value="Genomic_DNA"/>
</dbReference>
<dbReference type="InterPro" id="IPR050742">
    <property type="entry name" value="Helicase_Restrict-Modif_Enz"/>
</dbReference>
<evidence type="ECO:0000259" key="1">
    <source>
        <dbReference type="Pfam" id="PF04851"/>
    </source>
</evidence>
<gene>
    <name evidence="2" type="ORF">LD38_01105</name>
</gene>
<dbReference type="PANTHER" id="PTHR47396:SF1">
    <property type="entry name" value="ATP-DEPENDENT HELICASE IRC3-RELATED"/>
    <property type="match status" value="1"/>
</dbReference>
<accession>A0A2U2EJL0</accession>
<evidence type="ECO:0000313" key="2">
    <source>
        <dbReference type="EMBL" id="PWE84700.1"/>
    </source>
</evidence>
<dbReference type="AlphaFoldDB" id="A0A2U2EJL0"/>
<dbReference type="GO" id="GO:0004519">
    <property type="term" value="F:endonuclease activity"/>
    <property type="evidence" value="ECO:0007669"/>
    <property type="project" value="UniProtKB-KW"/>
</dbReference>
<dbReference type="PANTHER" id="PTHR47396">
    <property type="entry name" value="TYPE I RESTRICTION ENZYME ECOKI R PROTEIN"/>
    <property type="match status" value="1"/>
</dbReference>
<protein>
    <submittedName>
        <fullName evidence="2">Restriction endonuclease</fullName>
    </submittedName>
</protein>
<comment type="caution">
    <text evidence="2">The sequence shown here is derived from an EMBL/GenBank/DDBJ whole genome shotgun (WGS) entry which is preliminary data.</text>
</comment>
<dbReference type="GO" id="GO:0003677">
    <property type="term" value="F:DNA binding"/>
    <property type="evidence" value="ECO:0007669"/>
    <property type="project" value="InterPro"/>
</dbReference>
<dbReference type="GO" id="GO:0016787">
    <property type="term" value="F:hydrolase activity"/>
    <property type="evidence" value="ECO:0007669"/>
    <property type="project" value="InterPro"/>
</dbReference>
<proteinExistence type="predicted"/>
<feature type="domain" description="Helicase/UvrB N-terminal" evidence="1">
    <location>
        <begin position="32"/>
        <end position="236"/>
    </location>
</feature>
<dbReference type="InterPro" id="IPR027417">
    <property type="entry name" value="P-loop_NTPase"/>
</dbReference>
<dbReference type="GO" id="GO:0005524">
    <property type="term" value="F:ATP binding"/>
    <property type="evidence" value="ECO:0007669"/>
    <property type="project" value="InterPro"/>
</dbReference>
<reference evidence="2 3" key="1">
    <citation type="submission" date="2014-09" db="EMBL/GenBank/DDBJ databases">
        <title>Butyrate-producing bacteria isolated from human gut.</title>
        <authorList>
            <person name="Zhang Q."/>
            <person name="Zhao L."/>
        </authorList>
    </citation>
    <scope>NUCLEOTIDE SEQUENCE [LARGE SCALE GENOMIC DNA]</scope>
    <source>
        <strain evidence="2 3">R22</strain>
    </source>
</reference>
<dbReference type="Gene3D" id="3.40.50.300">
    <property type="entry name" value="P-loop containing nucleotide triphosphate hydrolases"/>
    <property type="match status" value="2"/>
</dbReference>
<keyword evidence="2" id="KW-0255">Endonuclease</keyword>
<organism evidence="2 3">
    <name type="scientific">Agathobacter rectalis</name>
    <dbReference type="NCBI Taxonomy" id="39491"/>
    <lineage>
        <taxon>Bacteria</taxon>
        <taxon>Bacillati</taxon>
        <taxon>Bacillota</taxon>
        <taxon>Clostridia</taxon>
        <taxon>Lachnospirales</taxon>
        <taxon>Lachnospiraceae</taxon>
        <taxon>Agathobacter</taxon>
    </lineage>
</organism>
<dbReference type="GO" id="GO:0005829">
    <property type="term" value="C:cytosol"/>
    <property type="evidence" value="ECO:0007669"/>
    <property type="project" value="TreeGrafter"/>
</dbReference>
<dbReference type="Pfam" id="PF04851">
    <property type="entry name" value="ResIII"/>
    <property type="match status" value="1"/>
</dbReference>